<dbReference type="Proteomes" id="UP000028990">
    <property type="component" value="Unassembled WGS sequence"/>
</dbReference>
<dbReference type="EMBL" id="KN121103">
    <property type="protein sequence ID" value="KFO37111.1"/>
    <property type="molecule type" value="Genomic_DNA"/>
</dbReference>
<name>A0A091EN92_FUKDA</name>
<evidence type="ECO:0000313" key="2">
    <source>
        <dbReference type="Proteomes" id="UP000028990"/>
    </source>
</evidence>
<accession>A0A091EN92</accession>
<keyword evidence="2" id="KW-1185">Reference proteome</keyword>
<gene>
    <name evidence="1" type="ORF">H920_01492</name>
</gene>
<reference evidence="1 2" key="1">
    <citation type="submission" date="2013-11" db="EMBL/GenBank/DDBJ databases">
        <title>The Damaraland mole rat (Fukomys damarensis) genome and evolution of African mole rats.</title>
        <authorList>
            <person name="Gladyshev V.N."/>
            <person name="Fang X."/>
        </authorList>
    </citation>
    <scope>NUCLEOTIDE SEQUENCE [LARGE SCALE GENOMIC DNA]</scope>
    <source>
        <tissue evidence="1">Liver</tissue>
    </source>
</reference>
<dbReference type="AlphaFoldDB" id="A0A091EN92"/>
<evidence type="ECO:0000313" key="1">
    <source>
        <dbReference type="EMBL" id="KFO37111.1"/>
    </source>
</evidence>
<protein>
    <submittedName>
        <fullName evidence="1">Uncharacterized protein</fullName>
    </submittedName>
</protein>
<sequence>MPPVLIHKTTSCEGKPLGFHKNLDKPSCRKCQEEVQSCPPTSGKLLWQPFFIVSGRKQEEVDKPSGPKVLPLPEVMRHRKKTLRLLRDGNALCDDREGMSISDGITL</sequence>
<proteinExistence type="predicted"/>
<organism evidence="1 2">
    <name type="scientific">Fukomys damarensis</name>
    <name type="common">Damaraland mole rat</name>
    <name type="synonym">Cryptomys damarensis</name>
    <dbReference type="NCBI Taxonomy" id="885580"/>
    <lineage>
        <taxon>Eukaryota</taxon>
        <taxon>Metazoa</taxon>
        <taxon>Chordata</taxon>
        <taxon>Craniata</taxon>
        <taxon>Vertebrata</taxon>
        <taxon>Euteleostomi</taxon>
        <taxon>Mammalia</taxon>
        <taxon>Eutheria</taxon>
        <taxon>Euarchontoglires</taxon>
        <taxon>Glires</taxon>
        <taxon>Rodentia</taxon>
        <taxon>Hystricomorpha</taxon>
        <taxon>Bathyergidae</taxon>
        <taxon>Fukomys</taxon>
    </lineage>
</organism>